<accession>A0A979G2E1</accession>
<evidence type="ECO:0008006" key="4">
    <source>
        <dbReference type="Google" id="ProtNLM"/>
    </source>
</evidence>
<dbReference type="KEGG" id="cpi:Cpin_2054"/>
<dbReference type="RefSeq" id="WP_012789725.1">
    <property type="nucleotide sequence ID" value="NC_013132.1"/>
</dbReference>
<reference evidence="3" key="1">
    <citation type="submission" date="2009-08" db="EMBL/GenBank/DDBJ databases">
        <title>The complete genome of Chitinophaga pinensis DSM 2588.</title>
        <authorList>
            <consortium name="US DOE Joint Genome Institute (JGI-PGF)"/>
            <person name="Lucas S."/>
            <person name="Copeland A."/>
            <person name="Lapidus A."/>
            <person name="Glavina del Rio T."/>
            <person name="Dalin E."/>
            <person name="Tice H."/>
            <person name="Bruce D."/>
            <person name="Goodwin L."/>
            <person name="Pitluck S."/>
            <person name="Kyrpides N."/>
            <person name="Mavromatis K."/>
            <person name="Ivanova N."/>
            <person name="Mikhailova N."/>
            <person name="Sims D."/>
            <person name="Meinche L."/>
            <person name="Brettin T."/>
            <person name="Detter J.C."/>
            <person name="Han C."/>
            <person name="Larimer F."/>
            <person name="Land M."/>
            <person name="Hauser L."/>
            <person name="Markowitz V."/>
            <person name="Cheng J.-F."/>
            <person name="Hugenholtz P."/>
            <person name="Woyke T."/>
            <person name="Wu D."/>
            <person name="Spring S."/>
            <person name="Klenk H.-P."/>
            <person name="Eisen J.A."/>
        </authorList>
    </citation>
    <scope>NUCLEOTIDE SEQUENCE [LARGE SCALE GENOMIC DNA]</scope>
    <source>
        <strain evidence="3">ATCC 43595 / DSM 2588 / LMG 13176 / NBRC 15968 / NCIMB 11800 / UQM 2034</strain>
    </source>
</reference>
<dbReference type="Proteomes" id="UP000002215">
    <property type="component" value="Chromosome"/>
</dbReference>
<feature type="signal peptide" evidence="1">
    <location>
        <begin position="1"/>
        <end position="22"/>
    </location>
</feature>
<evidence type="ECO:0000313" key="3">
    <source>
        <dbReference type="Proteomes" id="UP000002215"/>
    </source>
</evidence>
<feature type="chain" id="PRO_5036894917" description="DUF2846 domain-containing protein" evidence="1">
    <location>
        <begin position="23"/>
        <end position="136"/>
    </location>
</feature>
<keyword evidence="1" id="KW-0732">Signal</keyword>
<protein>
    <recommendedName>
        <fullName evidence="4">DUF2846 domain-containing protein</fullName>
    </recommendedName>
</protein>
<evidence type="ECO:0000313" key="2">
    <source>
        <dbReference type="EMBL" id="ACU59549.1"/>
    </source>
</evidence>
<dbReference type="AlphaFoldDB" id="A0A979G2E1"/>
<reference evidence="2 3" key="2">
    <citation type="journal article" date="2010" name="Stand. Genomic Sci.">
        <title>Complete genome sequence of Chitinophaga pinensis type strain (UQM 2034).</title>
        <authorList>
            <person name="Glavina Del Rio T."/>
            <person name="Abt B."/>
            <person name="Spring S."/>
            <person name="Lapidus A."/>
            <person name="Nolan M."/>
            <person name="Tice H."/>
            <person name="Copeland A."/>
            <person name="Cheng J.F."/>
            <person name="Chen F."/>
            <person name="Bruce D."/>
            <person name="Goodwin L."/>
            <person name="Pitluck S."/>
            <person name="Ivanova N."/>
            <person name="Mavromatis K."/>
            <person name="Mikhailova N."/>
            <person name="Pati A."/>
            <person name="Chen A."/>
            <person name="Palaniappan K."/>
            <person name="Land M."/>
            <person name="Hauser L."/>
            <person name="Chang Y.J."/>
            <person name="Jeffries C.D."/>
            <person name="Chain P."/>
            <person name="Saunders E."/>
            <person name="Detter J.C."/>
            <person name="Brettin T."/>
            <person name="Rohde M."/>
            <person name="Goker M."/>
            <person name="Bristow J."/>
            <person name="Eisen J.A."/>
            <person name="Markowitz V."/>
            <person name="Hugenholtz P."/>
            <person name="Kyrpides N.C."/>
            <person name="Klenk H.P."/>
            <person name="Lucas S."/>
        </authorList>
    </citation>
    <scope>NUCLEOTIDE SEQUENCE [LARGE SCALE GENOMIC DNA]</scope>
    <source>
        <strain evidence="3">ATCC 43595 / DSM 2588 / LMG 13176 / NBRC 15968 / NCIMB 11800 / UQM 2034</strain>
    </source>
</reference>
<proteinExistence type="predicted"/>
<sequence length="136" mass="15155">MKLFIFLIVFVATCFYTQKLHAQSGSGQLYFIRATGYVASAVNFRLYIDGSLRCKLKNKTYSVHTLPAGKHTVFAQNSGLGSRKRSKPFDVTIEQGKITYVDVIWANDVSCEEITSSSAEKKLKGLKQTTACNTKE</sequence>
<gene>
    <name evidence="2" type="ordered locus">Cpin_2054</name>
</gene>
<organism evidence="2 3">
    <name type="scientific">Chitinophaga pinensis (strain ATCC 43595 / DSM 2588 / LMG 13176 / NBRC 15968 / NCIMB 11800 / UQM 2034)</name>
    <dbReference type="NCBI Taxonomy" id="485918"/>
    <lineage>
        <taxon>Bacteria</taxon>
        <taxon>Pseudomonadati</taxon>
        <taxon>Bacteroidota</taxon>
        <taxon>Chitinophagia</taxon>
        <taxon>Chitinophagales</taxon>
        <taxon>Chitinophagaceae</taxon>
        <taxon>Chitinophaga</taxon>
    </lineage>
</organism>
<dbReference type="OrthoDB" id="1350465at2"/>
<evidence type="ECO:0000256" key="1">
    <source>
        <dbReference type="SAM" id="SignalP"/>
    </source>
</evidence>
<dbReference type="EMBL" id="CP001699">
    <property type="protein sequence ID" value="ACU59549.1"/>
    <property type="molecule type" value="Genomic_DNA"/>
</dbReference>
<name>A0A979G2E1_CHIPD</name>